<evidence type="ECO:0000313" key="2">
    <source>
        <dbReference type="Proteomes" id="UP001162992"/>
    </source>
</evidence>
<dbReference type="Proteomes" id="UP001162992">
    <property type="component" value="Chromosome 11"/>
</dbReference>
<proteinExistence type="predicted"/>
<evidence type="ECO:0000313" key="1">
    <source>
        <dbReference type="EMBL" id="KAJ7539383.1"/>
    </source>
</evidence>
<gene>
    <name evidence="1" type="ORF">O6H91_11G090200</name>
</gene>
<comment type="caution">
    <text evidence="1">The sequence shown here is derived from an EMBL/GenBank/DDBJ whole genome shotgun (WGS) entry which is preliminary data.</text>
</comment>
<protein>
    <submittedName>
        <fullName evidence="1">Uncharacterized protein</fullName>
    </submittedName>
</protein>
<reference evidence="2" key="1">
    <citation type="journal article" date="2024" name="Proc. Natl. Acad. Sci. U.S.A.">
        <title>Extraordinary preservation of gene collinearity over three hundred million years revealed in homosporous lycophytes.</title>
        <authorList>
            <person name="Li C."/>
            <person name="Wickell D."/>
            <person name="Kuo L.Y."/>
            <person name="Chen X."/>
            <person name="Nie B."/>
            <person name="Liao X."/>
            <person name="Peng D."/>
            <person name="Ji J."/>
            <person name="Jenkins J."/>
            <person name="Williams M."/>
            <person name="Shu S."/>
            <person name="Plott C."/>
            <person name="Barry K."/>
            <person name="Rajasekar S."/>
            <person name="Grimwood J."/>
            <person name="Han X."/>
            <person name="Sun S."/>
            <person name="Hou Z."/>
            <person name="He W."/>
            <person name="Dai G."/>
            <person name="Sun C."/>
            <person name="Schmutz J."/>
            <person name="Leebens-Mack J.H."/>
            <person name="Li F.W."/>
            <person name="Wang L."/>
        </authorList>
    </citation>
    <scope>NUCLEOTIDE SEQUENCE [LARGE SCALE GENOMIC DNA]</scope>
    <source>
        <strain evidence="2">cv. PW_Plant_1</strain>
    </source>
</reference>
<keyword evidence="2" id="KW-1185">Reference proteome</keyword>
<accession>A0ACC2CBG5</accession>
<name>A0ACC2CBG5_DIPCM</name>
<dbReference type="EMBL" id="CM055102">
    <property type="protein sequence ID" value="KAJ7539383.1"/>
    <property type="molecule type" value="Genomic_DNA"/>
</dbReference>
<organism evidence="1 2">
    <name type="scientific">Diphasiastrum complanatum</name>
    <name type="common">Issler's clubmoss</name>
    <name type="synonym">Lycopodium complanatum</name>
    <dbReference type="NCBI Taxonomy" id="34168"/>
    <lineage>
        <taxon>Eukaryota</taxon>
        <taxon>Viridiplantae</taxon>
        <taxon>Streptophyta</taxon>
        <taxon>Embryophyta</taxon>
        <taxon>Tracheophyta</taxon>
        <taxon>Lycopodiopsida</taxon>
        <taxon>Lycopodiales</taxon>
        <taxon>Lycopodiaceae</taxon>
        <taxon>Lycopodioideae</taxon>
        <taxon>Diphasiastrum</taxon>
    </lineage>
</organism>
<sequence>MASVVLNSTTMPMAIESASPISSSSFHLIVLLITIFSLAHWITWRWLLSSDSSYRGPPRWPLIGSYFEMRRNLPRIYDWITDYTNLYKTFEFSIGGKRVIHTVDPINVEYILKTNFVNYPKGKEPRERQYDFLGDGIFNSDGETWKRHRKLASYEFSSRKLRDFSSMIFKKNAIKLADILDSAAKSEREVEIQDLFMRTTLDSICELGFGLDLGSLSPSLPEVPFANAFDRLSEAIAHRSLGLFWRTRRALRLGYEKELQKCITELDDFTYKVIQQRKKVIEEANKNNEENTREDLLSRFMNFKGQDGEDTYKDKDLRDSILNFVIAGRDTTAITLSWLVYLLCNNPHVADKISAELKSVLGDTKDVSIREFCELLTPECVNELHYLHASVNECLRLYPPVPRDGKVALKDDVLLDGTKVKAGDRLVYVPYSMGRMEFLWGKDALMFKPERWFKDNKFQSESPYKFTAFQAGPRTCLGKDSAYLQIKTTAAVLIRFFQFRLLPNHRVYYRLGMVLQMINGIKVFVSRC</sequence>